<evidence type="ECO:0000313" key="9">
    <source>
        <dbReference type="EMBL" id="ROP83691.1"/>
    </source>
</evidence>
<organism evidence="9 10">
    <name type="scientific">Stella humosa</name>
    <dbReference type="NCBI Taxonomy" id="94"/>
    <lineage>
        <taxon>Bacteria</taxon>
        <taxon>Pseudomonadati</taxon>
        <taxon>Pseudomonadota</taxon>
        <taxon>Alphaproteobacteria</taxon>
        <taxon>Rhodospirillales</taxon>
        <taxon>Stellaceae</taxon>
        <taxon>Stella</taxon>
    </lineage>
</organism>
<dbReference type="FunFam" id="1.10.287.110:FF:000001">
    <property type="entry name" value="Import inner membrane translocase subunit tim14"/>
    <property type="match status" value="1"/>
</dbReference>
<evidence type="ECO:0000259" key="8">
    <source>
        <dbReference type="PROSITE" id="PS50076"/>
    </source>
</evidence>
<dbReference type="OrthoDB" id="9811070at2"/>
<evidence type="ECO:0000313" key="10">
    <source>
        <dbReference type="Proteomes" id="UP000278222"/>
    </source>
</evidence>
<dbReference type="SUPFAM" id="SSF46565">
    <property type="entry name" value="Chaperone J-domain"/>
    <property type="match status" value="1"/>
</dbReference>
<keyword evidence="10" id="KW-1185">Reference proteome</keyword>
<keyword evidence="2 7" id="KW-0812">Transmembrane</keyword>
<feature type="transmembrane region" description="Helical" evidence="7">
    <location>
        <begin position="39"/>
        <end position="70"/>
    </location>
</feature>
<sequence length="235" mass="24904">MIAWFALGALGLVGLWLLLRALAAADPALLARWLRIVGAGVLVLAAILLVWSGRVGAAMMLGSFLLPFFVRWRGLARRVRAAAGPRQGQTSAVDTRFVAMTLDHDTGQLSGRVREGAFAGRMLDQLSFDEAIQLWRHAQVEDPDSASVLEGWLDRAHGEDWRDRAAGGGPGGGGGGPMGEAEALEVLGLAAGATADEIRAAHRRLMMANHPDRGGSTWVAAKINEAKDLLLGQDG</sequence>
<dbReference type="Proteomes" id="UP000278222">
    <property type="component" value="Unassembled WGS sequence"/>
</dbReference>
<dbReference type="SMART" id="SM00271">
    <property type="entry name" value="DnaJ"/>
    <property type="match status" value="1"/>
</dbReference>
<feature type="domain" description="J" evidence="8">
    <location>
        <begin position="182"/>
        <end position="235"/>
    </location>
</feature>
<gene>
    <name evidence="9" type="ORF">EDC65_4340</name>
</gene>
<evidence type="ECO:0000256" key="4">
    <source>
        <dbReference type="ARBA" id="ARBA00023136"/>
    </source>
</evidence>
<feature type="compositionally biased region" description="Gly residues" evidence="6">
    <location>
        <begin position="166"/>
        <end position="178"/>
    </location>
</feature>
<evidence type="ECO:0000256" key="1">
    <source>
        <dbReference type="ARBA" id="ARBA00004167"/>
    </source>
</evidence>
<dbReference type="PANTHER" id="PTHR12763">
    <property type="match status" value="1"/>
</dbReference>
<evidence type="ECO:0000256" key="6">
    <source>
        <dbReference type="SAM" id="MobiDB-lite"/>
    </source>
</evidence>
<feature type="region of interest" description="Disordered" evidence="6">
    <location>
        <begin position="160"/>
        <end position="180"/>
    </location>
</feature>
<dbReference type="PANTHER" id="PTHR12763:SF28">
    <property type="entry name" value="GEO10507P1-RELATED"/>
    <property type="match status" value="1"/>
</dbReference>
<dbReference type="GO" id="GO:0016020">
    <property type="term" value="C:membrane"/>
    <property type="evidence" value="ECO:0007669"/>
    <property type="project" value="UniProtKB-SubCell"/>
</dbReference>
<dbReference type="Gene3D" id="1.10.287.110">
    <property type="entry name" value="DnaJ domain"/>
    <property type="match status" value="1"/>
</dbReference>
<accession>A0A3N1KSY0</accession>
<keyword evidence="4 7" id="KW-0472">Membrane</keyword>
<reference evidence="9 10" key="1">
    <citation type="submission" date="2018-11" db="EMBL/GenBank/DDBJ databases">
        <title>Genomic Encyclopedia of Type Strains, Phase IV (KMG-IV): sequencing the most valuable type-strain genomes for metagenomic binning, comparative biology and taxonomic classification.</title>
        <authorList>
            <person name="Goeker M."/>
        </authorList>
    </citation>
    <scope>NUCLEOTIDE SEQUENCE [LARGE SCALE GENOMIC DNA]</scope>
    <source>
        <strain evidence="9 10">DSM 5900</strain>
    </source>
</reference>
<dbReference type="AlphaFoldDB" id="A0A3N1KSY0"/>
<evidence type="ECO:0000256" key="5">
    <source>
        <dbReference type="ARBA" id="ARBA00038105"/>
    </source>
</evidence>
<dbReference type="PROSITE" id="PS50076">
    <property type="entry name" value="DNAJ_2"/>
    <property type="match status" value="1"/>
</dbReference>
<evidence type="ECO:0000256" key="3">
    <source>
        <dbReference type="ARBA" id="ARBA00022989"/>
    </source>
</evidence>
<comment type="subcellular location">
    <subcellularLocation>
        <location evidence="1">Membrane</location>
        <topology evidence="1">Single-pass membrane protein</topology>
    </subcellularLocation>
</comment>
<evidence type="ECO:0000256" key="2">
    <source>
        <dbReference type="ARBA" id="ARBA00022692"/>
    </source>
</evidence>
<keyword evidence="3 7" id="KW-1133">Transmembrane helix</keyword>
<protein>
    <submittedName>
        <fullName evidence="9">DnaJ-like protein</fullName>
    </submittedName>
</protein>
<dbReference type="RefSeq" id="WP_148071383.1">
    <property type="nucleotide sequence ID" value="NZ_RJKX01000016.1"/>
</dbReference>
<proteinExistence type="inferred from homology"/>
<dbReference type="InterPro" id="IPR036869">
    <property type="entry name" value="J_dom_sf"/>
</dbReference>
<dbReference type="InterPro" id="IPR001623">
    <property type="entry name" value="DnaJ_domain"/>
</dbReference>
<dbReference type="CDD" id="cd06257">
    <property type="entry name" value="DnaJ"/>
    <property type="match status" value="1"/>
</dbReference>
<name>A0A3N1KSY0_9PROT</name>
<evidence type="ECO:0000256" key="7">
    <source>
        <dbReference type="SAM" id="Phobius"/>
    </source>
</evidence>
<comment type="similarity">
    <text evidence="5">Belongs to the TIM14 family.</text>
</comment>
<dbReference type="EMBL" id="RJKX01000016">
    <property type="protein sequence ID" value="ROP83691.1"/>
    <property type="molecule type" value="Genomic_DNA"/>
</dbReference>
<comment type="caution">
    <text evidence="9">The sequence shown here is derived from an EMBL/GenBank/DDBJ whole genome shotgun (WGS) entry which is preliminary data.</text>
</comment>